<feature type="compositionally biased region" description="Basic and acidic residues" evidence="2">
    <location>
        <begin position="258"/>
        <end position="268"/>
    </location>
</feature>
<dbReference type="GO" id="GO:0008270">
    <property type="term" value="F:zinc ion binding"/>
    <property type="evidence" value="ECO:0007669"/>
    <property type="project" value="UniProtKB-KW"/>
</dbReference>
<dbReference type="AlphaFoldDB" id="A0AAN9YSB7"/>
<protein>
    <recommendedName>
        <fullName evidence="3">RING-type domain-containing protein</fullName>
    </recommendedName>
</protein>
<reference evidence="4 5" key="1">
    <citation type="submission" date="2024-02" db="EMBL/GenBank/DDBJ databases">
        <title>De novo assembly and annotation of 12 fungi associated with fruit tree decline syndrome in Ontario, Canada.</title>
        <authorList>
            <person name="Sulman M."/>
            <person name="Ellouze W."/>
            <person name="Ilyukhin E."/>
        </authorList>
    </citation>
    <scope>NUCLEOTIDE SEQUENCE [LARGE SCALE GENOMIC DNA]</scope>
    <source>
        <strain evidence="4 5">M11/M66-122</strain>
    </source>
</reference>
<evidence type="ECO:0000256" key="1">
    <source>
        <dbReference type="PROSITE-ProRule" id="PRU00175"/>
    </source>
</evidence>
<dbReference type="Proteomes" id="UP001320420">
    <property type="component" value="Unassembled WGS sequence"/>
</dbReference>
<proteinExistence type="predicted"/>
<accession>A0AAN9YSB7</accession>
<keyword evidence="1" id="KW-0862">Zinc</keyword>
<name>A0AAN9YSB7_9PEZI</name>
<feature type="compositionally biased region" description="Gly residues" evidence="2">
    <location>
        <begin position="245"/>
        <end position="256"/>
    </location>
</feature>
<dbReference type="PROSITE" id="PS50089">
    <property type="entry name" value="ZF_RING_2"/>
    <property type="match status" value="1"/>
</dbReference>
<sequence>MSAADQTAAAAASSSPAVVIDTNNFHQVLKHFDADGQLLADEARTEIAIPCSICTKNLAIPCRGADITDETHEAFAVLPCGHGFGFVCLCAWLAKSQWDHRFQGQGDGRDPFRPQCPACRQPAPVVPGTRRVFRLPPLFLARDRADDMRRVRAALRPYADGEGKVEGECEGKDGGSVVAPYSIRSILSERDDPGTFPVAERTVLMLNWAQLGTDDELAAFLTASFGDATFAFVEGQLWMYKKGGDGGQDNGSGGAEQEGPHHPPRREPVMGIRVSNFAVDYSGGQPVVGIKTEGSMELVGWRTVE</sequence>
<evidence type="ECO:0000313" key="4">
    <source>
        <dbReference type="EMBL" id="KAK7757158.1"/>
    </source>
</evidence>
<dbReference type="InterPro" id="IPR001841">
    <property type="entry name" value="Znf_RING"/>
</dbReference>
<feature type="region of interest" description="Disordered" evidence="2">
    <location>
        <begin position="243"/>
        <end position="268"/>
    </location>
</feature>
<dbReference type="InterPro" id="IPR013083">
    <property type="entry name" value="Znf_RING/FYVE/PHD"/>
</dbReference>
<keyword evidence="5" id="KW-1185">Reference proteome</keyword>
<keyword evidence="1" id="KW-0479">Metal-binding</keyword>
<comment type="caution">
    <text evidence="4">The sequence shown here is derived from an EMBL/GenBank/DDBJ whole genome shotgun (WGS) entry which is preliminary data.</text>
</comment>
<dbReference type="Gene3D" id="3.30.40.10">
    <property type="entry name" value="Zinc/RING finger domain, C3HC4 (zinc finger)"/>
    <property type="match status" value="1"/>
</dbReference>
<feature type="domain" description="RING-type" evidence="3">
    <location>
        <begin position="51"/>
        <end position="120"/>
    </location>
</feature>
<dbReference type="EMBL" id="JAKJXP020000003">
    <property type="protein sequence ID" value="KAK7757158.1"/>
    <property type="molecule type" value="Genomic_DNA"/>
</dbReference>
<gene>
    <name evidence="4" type="ORF">SLS62_000707</name>
</gene>
<organism evidence="4 5">
    <name type="scientific">Diatrype stigma</name>
    <dbReference type="NCBI Taxonomy" id="117547"/>
    <lineage>
        <taxon>Eukaryota</taxon>
        <taxon>Fungi</taxon>
        <taxon>Dikarya</taxon>
        <taxon>Ascomycota</taxon>
        <taxon>Pezizomycotina</taxon>
        <taxon>Sordariomycetes</taxon>
        <taxon>Xylariomycetidae</taxon>
        <taxon>Xylariales</taxon>
        <taxon>Diatrypaceae</taxon>
        <taxon>Diatrype</taxon>
    </lineage>
</organism>
<evidence type="ECO:0000256" key="2">
    <source>
        <dbReference type="SAM" id="MobiDB-lite"/>
    </source>
</evidence>
<evidence type="ECO:0000313" key="5">
    <source>
        <dbReference type="Proteomes" id="UP001320420"/>
    </source>
</evidence>
<keyword evidence="1" id="KW-0863">Zinc-finger</keyword>
<dbReference type="SUPFAM" id="SSF57850">
    <property type="entry name" value="RING/U-box"/>
    <property type="match status" value="1"/>
</dbReference>
<evidence type="ECO:0000259" key="3">
    <source>
        <dbReference type="PROSITE" id="PS50089"/>
    </source>
</evidence>